<comment type="subcellular location">
    <subcellularLocation>
        <location evidence="1">Secreted</location>
    </subcellularLocation>
</comment>
<dbReference type="EMBL" id="OZ035844">
    <property type="protein sequence ID" value="CAL1598015.1"/>
    <property type="molecule type" value="Genomic_DNA"/>
</dbReference>
<dbReference type="InterPro" id="IPR017948">
    <property type="entry name" value="TGFb_CS"/>
</dbReference>
<dbReference type="FunFam" id="2.10.90.10:FF:000005">
    <property type="entry name" value="Inhibin beta A chain"/>
    <property type="match status" value="1"/>
</dbReference>
<dbReference type="Proteomes" id="UP001497482">
    <property type="component" value="Chromosome 22"/>
</dbReference>
<dbReference type="InterPro" id="IPR015615">
    <property type="entry name" value="TGF-beta-rel"/>
</dbReference>
<sequence length="339" mass="37983">MCTEEELQKEELQEVVKQHLLSLLHLLSPPNITHAPPRAALRSALRRVHAELQPDGRVQLTPEPTPHTYDIISFSERDHMTLSPSAMFFLVSEGNHSLSVTQASVWLYLRVAPPPQAPAPHRVCVQLYQQGAGFSSGWSLSERCVRVRRSGWISVDVTASLQSVLRERERRLNVEVHCGGCEERGVWPELRGPAPSSPHSPFLLAHTRLPPLRQRRSLQCEEGEELCCRQHFFIDFRALGWSQWIIAPSGYQASYCRGRCPAHMYGAPGSASSFHTAVVNQYRLRGLGHALGSSDIKEPAPSCCVPTRLAPMSLLYFDDDFNIVKRDVDNMVVEECGCS</sequence>
<keyword evidence="3" id="KW-0964">Secreted</keyword>
<dbReference type="Gene3D" id="2.60.120.970">
    <property type="match status" value="1"/>
</dbReference>
<keyword evidence="6" id="KW-1015">Disulfide bond</keyword>
<evidence type="ECO:0000256" key="7">
    <source>
        <dbReference type="ARBA" id="ARBA00023180"/>
    </source>
</evidence>
<dbReference type="GO" id="GO:0005125">
    <property type="term" value="F:cytokine activity"/>
    <property type="evidence" value="ECO:0007669"/>
    <property type="project" value="TreeGrafter"/>
</dbReference>
<keyword evidence="5 8" id="KW-0339">Growth factor</keyword>
<protein>
    <recommendedName>
        <fullName evidence="9">TGF-beta family profile domain-containing protein</fullName>
    </recommendedName>
</protein>
<evidence type="ECO:0000256" key="8">
    <source>
        <dbReference type="RuleBase" id="RU000354"/>
    </source>
</evidence>
<comment type="similarity">
    <text evidence="2 8">Belongs to the TGF-beta family.</text>
</comment>
<dbReference type="PROSITE" id="PS00250">
    <property type="entry name" value="TGF_BETA_1"/>
    <property type="match status" value="1"/>
</dbReference>
<name>A0AAV2LA03_KNICA</name>
<keyword evidence="11" id="KW-1185">Reference proteome</keyword>
<feature type="domain" description="TGF-beta family profile" evidence="9">
    <location>
        <begin position="213"/>
        <end position="339"/>
    </location>
</feature>
<evidence type="ECO:0000256" key="2">
    <source>
        <dbReference type="ARBA" id="ARBA00006656"/>
    </source>
</evidence>
<evidence type="ECO:0000256" key="6">
    <source>
        <dbReference type="ARBA" id="ARBA00023157"/>
    </source>
</evidence>
<keyword evidence="4" id="KW-0732">Signal</keyword>
<evidence type="ECO:0000256" key="1">
    <source>
        <dbReference type="ARBA" id="ARBA00004613"/>
    </source>
</evidence>
<evidence type="ECO:0000256" key="5">
    <source>
        <dbReference type="ARBA" id="ARBA00023030"/>
    </source>
</evidence>
<keyword evidence="7" id="KW-0325">Glycoprotein</keyword>
<dbReference type="Gene3D" id="2.10.90.10">
    <property type="entry name" value="Cystine-knot cytokines"/>
    <property type="match status" value="1"/>
</dbReference>
<dbReference type="InterPro" id="IPR001111">
    <property type="entry name" value="TGF-b_propeptide"/>
</dbReference>
<evidence type="ECO:0000313" key="11">
    <source>
        <dbReference type="Proteomes" id="UP001497482"/>
    </source>
</evidence>
<proteinExistence type="inferred from homology"/>
<dbReference type="PANTHER" id="PTHR11848">
    <property type="entry name" value="TGF-BETA FAMILY"/>
    <property type="match status" value="1"/>
</dbReference>
<evidence type="ECO:0000313" key="10">
    <source>
        <dbReference type="EMBL" id="CAL1598015.1"/>
    </source>
</evidence>
<dbReference type="PRINTS" id="PR00669">
    <property type="entry name" value="INHIBINA"/>
</dbReference>
<accession>A0AAV2LA03</accession>
<dbReference type="PROSITE" id="PS51362">
    <property type="entry name" value="TGF_BETA_2"/>
    <property type="match status" value="1"/>
</dbReference>
<dbReference type="AlphaFoldDB" id="A0AAV2LA03"/>
<evidence type="ECO:0000256" key="3">
    <source>
        <dbReference type="ARBA" id="ARBA00022525"/>
    </source>
</evidence>
<gene>
    <name evidence="10" type="ORF">KC01_LOCUS26470</name>
</gene>
<dbReference type="InterPro" id="IPR029034">
    <property type="entry name" value="Cystine-knot_cytokine"/>
</dbReference>
<dbReference type="Pfam" id="PF00688">
    <property type="entry name" value="TGFb_propeptide"/>
    <property type="match status" value="1"/>
</dbReference>
<dbReference type="GO" id="GO:0005615">
    <property type="term" value="C:extracellular space"/>
    <property type="evidence" value="ECO:0007669"/>
    <property type="project" value="TreeGrafter"/>
</dbReference>
<evidence type="ECO:0000256" key="4">
    <source>
        <dbReference type="ARBA" id="ARBA00022729"/>
    </source>
</evidence>
<dbReference type="InterPro" id="IPR001839">
    <property type="entry name" value="TGF-b_C"/>
</dbReference>
<dbReference type="SMART" id="SM00204">
    <property type="entry name" value="TGFB"/>
    <property type="match status" value="1"/>
</dbReference>
<dbReference type="PANTHER" id="PTHR11848:SF309">
    <property type="entry name" value="INHIBIN BETA CHAIN"/>
    <property type="match status" value="1"/>
</dbReference>
<reference evidence="10 11" key="1">
    <citation type="submission" date="2024-04" db="EMBL/GenBank/DDBJ databases">
        <authorList>
            <person name="Waldvogel A.-M."/>
            <person name="Schoenle A."/>
        </authorList>
    </citation>
    <scope>NUCLEOTIDE SEQUENCE [LARGE SCALE GENOMIC DNA]</scope>
</reference>
<organism evidence="10 11">
    <name type="scientific">Knipowitschia caucasica</name>
    <name type="common">Caucasian dwarf goby</name>
    <name type="synonym">Pomatoschistus caucasicus</name>
    <dbReference type="NCBI Taxonomy" id="637954"/>
    <lineage>
        <taxon>Eukaryota</taxon>
        <taxon>Metazoa</taxon>
        <taxon>Chordata</taxon>
        <taxon>Craniata</taxon>
        <taxon>Vertebrata</taxon>
        <taxon>Euteleostomi</taxon>
        <taxon>Actinopterygii</taxon>
        <taxon>Neopterygii</taxon>
        <taxon>Teleostei</taxon>
        <taxon>Neoteleostei</taxon>
        <taxon>Acanthomorphata</taxon>
        <taxon>Gobiaria</taxon>
        <taxon>Gobiiformes</taxon>
        <taxon>Gobioidei</taxon>
        <taxon>Gobiidae</taxon>
        <taxon>Gobiinae</taxon>
        <taxon>Knipowitschia</taxon>
    </lineage>
</organism>
<dbReference type="Pfam" id="PF00019">
    <property type="entry name" value="TGF_beta"/>
    <property type="match status" value="1"/>
</dbReference>
<evidence type="ECO:0000259" key="9">
    <source>
        <dbReference type="PROSITE" id="PS51362"/>
    </source>
</evidence>
<dbReference type="SUPFAM" id="SSF57501">
    <property type="entry name" value="Cystine-knot cytokines"/>
    <property type="match status" value="1"/>
</dbReference>
<dbReference type="GO" id="GO:0008083">
    <property type="term" value="F:growth factor activity"/>
    <property type="evidence" value="ECO:0007669"/>
    <property type="project" value="UniProtKB-KW"/>
</dbReference>